<protein>
    <submittedName>
        <fullName evidence="1">Uncharacterized protein</fullName>
    </submittedName>
</protein>
<accession>A0ABU2ZX92</accession>
<name>A0ABU2ZX92_9GAMM</name>
<dbReference type="EMBL" id="JAVRIF010000001">
    <property type="protein sequence ID" value="MDT0602545.1"/>
    <property type="molecule type" value="Genomic_DNA"/>
</dbReference>
<proteinExistence type="predicted"/>
<gene>
    <name evidence="1" type="ORF">RM573_02945</name>
</gene>
<evidence type="ECO:0000313" key="2">
    <source>
        <dbReference type="Proteomes" id="UP001266357"/>
    </source>
</evidence>
<comment type="caution">
    <text evidence="1">The sequence shown here is derived from an EMBL/GenBank/DDBJ whole genome shotgun (WGS) entry which is preliminary data.</text>
</comment>
<dbReference type="RefSeq" id="WP_311576972.1">
    <property type="nucleotide sequence ID" value="NZ_JAVRIF010000001.1"/>
</dbReference>
<sequence>MARLANKCVYKLGDIDKKLPISVKLQRCIALDIPVLIKVPDGFNVWAIDVQLHKLTIDDIIQSEKHPADRGRLARYFYGDDASTSIQPVITKPNSLYASTTVADVEYIQLPTVDIEKLKTSESIGISEFKGVFLFDKELNQLTLQSSVPVKTYNFNPLKKYKKTIFDINEYTGINLTFVLCDKKTPAINEFNFPLNDVVNHPAFAKECYLEEKNIPKLIFNESEYKQSIYHLEPEYHISLAFLAMSKAAFNFNVKGTSKSIDGDYLCKVHGFSLSWGKCGAYLVNTFNRTENKFSFATLKELFQTHWITEYSKDVLALDKTLKDKDSAGNSKLSKTAKKVKSDKYKASLAKVIKARASKVTDELVGVYGVPSGYACYVELIIRPDKLKNEKTLKANKIKGLS</sequence>
<keyword evidence="2" id="KW-1185">Reference proteome</keyword>
<dbReference type="Proteomes" id="UP001266357">
    <property type="component" value="Unassembled WGS sequence"/>
</dbReference>
<reference evidence="1 2" key="1">
    <citation type="submission" date="2023-09" db="EMBL/GenBank/DDBJ databases">
        <authorList>
            <person name="Rey-Velasco X."/>
        </authorList>
    </citation>
    <scope>NUCLEOTIDE SEQUENCE [LARGE SCALE GENOMIC DNA]</scope>
    <source>
        <strain evidence="1 2">W431</strain>
    </source>
</reference>
<organism evidence="1 2">
    <name type="scientific">Thalassotalea castellviae</name>
    <dbReference type="NCBI Taxonomy" id="3075612"/>
    <lineage>
        <taxon>Bacteria</taxon>
        <taxon>Pseudomonadati</taxon>
        <taxon>Pseudomonadota</taxon>
        <taxon>Gammaproteobacteria</taxon>
        <taxon>Alteromonadales</taxon>
        <taxon>Colwelliaceae</taxon>
        <taxon>Thalassotalea</taxon>
    </lineage>
</organism>
<evidence type="ECO:0000313" key="1">
    <source>
        <dbReference type="EMBL" id="MDT0602545.1"/>
    </source>
</evidence>